<reference evidence="3 4" key="1">
    <citation type="submission" date="2016-07" db="EMBL/GenBank/DDBJ databases">
        <title>Pervasive Adenine N6-methylation of Active Genes in Fungi.</title>
        <authorList>
            <consortium name="DOE Joint Genome Institute"/>
            <person name="Mondo S.J."/>
            <person name="Dannebaum R.O."/>
            <person name="Kuo R.C."/>
            <person name="Labutti K."/>
            <person name="Haridas S."/>
            <person name="Kuo A."/>
            <person name="Salamov A."/>
            <person name="Ahrendt S.R."/>
            <person name="Lipzen A."/>
            <person name="Sullivan W."/>
            <person name="Andreopoulos W.B."/>
            <person name="Clum A."/>
            <person name="Lindquist E."/>
            <person name="Daum C."/>
            <person name="Ramamoorthy G.K."/>
            <person name="Gryganskyi A."/>
            <person name="Culley D."/>
            <person name="Magnuson J.K."/>
            <person name="James T.Y."/>
            <person name="O'Malley M.A."/>
            <person name="Stajich J.E."/>
            <person name="Spatafora J.W."/>
            <person name="Visel A."/>
            <person name="Grigoriev I.V."/>
        </authorList>
    </citation>
    <scope>NUCLEOTIDE SEQUENCE [LARGE SCALE GENOMIC DNA]</scope>
    <source>
        <strain evidence="3 4">PL171</strain>
    </source>
</reference>
<feature type="domain" description="J" evidence="2">
    <location>
        <begin position="13"/>
        <end position="75"/>
    </location>
</feature>
<evidence type="ECO:0000259" key="2">
    <source>
        <dbReference type="PROSITE" id="PS50076"/>
    </source>
</evidence>
<keyword evidence="4" id="KW-1185">Reference proteome</keyword>
<evidence type="ECO:0000313" key="4">
    <source>
        <dbReference type="Proteomes" id="UP000193411"/>
    </source>
</evidence>
<feature type="compositionally biased region" description="Low complexity" evidence="1">
    <location>
        <begin position="77"/>
        <end position="87"/>
    </location>
</feature>
<feature type="region of interest" description="Disordered" evidence="1">
    <location>
        <begin position="198"/>
        <end position="253"/>
    </location>
</feature>
<evidence type="ECO:0000313" key="3">
    <source>
        <dbReference type="EMBL" id="ORZ38222.1"/>
    </source>
</evidence>
<name>A0A1Y2HYJ7_9FUNG</name>
<dbReference type="PROSITE" id="PS50076">
    <property type="entry name" value="DNAJ_2"/>
    <property type="match status" value="1"/>
</dbReference>
<dbReference type="InterPro" id="IPR001623">
    <property type="entry name" value="DnaJ_domain"/>
</dbReference>
<dbReference type="STRING" id="765915.A0A1Y2HYJ7"/>
<feature type="region of interest" description="Disordered" evidence="1">
    <location>
        <begin position="71"/>
        <end position="108"/>
    </location>
</feature>
<gene>
    <name evidence="3" type="ORF">BCR44DRAFT_80416</name>
</gene>
<feature type="region of interest" description="Disordered" evidence="1">
    <location>
        <begin position="306"/>
        <end position="332"/>
    </location>
</feature>
<organism evidence="3 4">
    <name type="scientific">Catenaria anguillulae PL171</name>
    <dbReference type="NCBI Taxonomy" id="765915"/>
    <lineage>
        <taxon>Eukaryota</taxon>
        <taxon>Fungi</taxon>
        <taxon>Fungi incertae sedis</taxon>
        <taxon>Blastocladiomycota</taxon>
        <taxon>Blastocladiomycetes</taxon>
        <taxon>Blastocladiales</taxon>
        <taxon>Catenariaceae</taxon>
        <taxon>Catenaria</taxon>
    </lineage>
</organism>
<proteinExistence type="predicted"/>
<accession>A0A1Y2HYJ7</accession>
<protein>
    <recommendedName>
        <fullName evidence="2">J domain-containing protein</fullName>
    </recommendedName>
</protein>
<feature type="compositionally biased region" description="Polar residues" evidence="1">
    <location>
        <begin position="91"/>
        <end position="107"/>
    </location>
</feature>
<dbReference type="AlphaFoldDB" id="A0A1Y2HYJ7"/>
<dbReference type="PANTHER" id="PTHR43948">
    <property type="entry name" value="DNAJ HOMOLOG SUBFAMILY B"/>
    <property type="match status" value="1"/>
</dbReference>
<dbReference type="EMBL" id="MCFL01000009">
    <property type="protein sequence ID" value="ORZ38222.1"/>
    <property type="molecule type" value="Genomic_DNA"/>
</dbReference>
<dbReference type="Proteomes" id="UP000193411">
    <property type="component" value="Unassembled WGS sequence"/>
</dbReference>
<dbReference type="Gene3D" id="1.10.287.110">
    <property type="entry name" value="DnaJ domain"/>
    <property type="match status" value="1"/>
</dbReference>
<dbReference type="InterPro" id="IPR036869">
    <property type="entry name" value="J_dom_sf"/>
</dbReference>
<feature type="compositionally biased region" description="Low complexity" evidence="1">
    <location>
        <begin position="313"/>
        <end position="332"/>
    </location>
</feature>
<evidence type="ECO:0000256" key="1">
    <source>
        <dbReference type="SAM" id="MobiDB-lite"/>
    </source>
</evidence>
<dbReference type="CDD" id="cd06257">
    <property type="entry name" value="DnaJ"/>
    <property type="match status" value="1"/>
</dbReference>
<dbReference type="PROSITE" id="PS00636">
    <property type="entry name" value="DNAJ_1"/>
    <property type="match status" value="1"/>
</dbReference>
<dbReference type="PRINTS" id="PR00625">
    <property type="entry name" value="JDOMAIN"/>
</dbReference>
<dbReference type="OrthoDB" id="10250354at2759"/>
<dbReference type="InterPro" id="IPR018253">
    <property type="entry name" value="DnaJ_domain_CS"/>
</dbReference>
<sequence length="332" mass="36691">MDDPTDIDLDHLDYYAILGLTRQATQVDVRRAYKSLALQWHPDKHGGNDERFKKISAAYQVLSDTSARQDYDSALDQAQRQQQQQQRYGHPSSSYTFSTPNHGQQQPPYDPFTAMGMGIGSGMPDPFADFHFAFRAADEVFRSVFGASMPGFAPAHPPPTLTPHTSSPFATSMFPPMPPMMMPGMPPFPPMLPDLFATPAPLPHPHHHHHHLHHHNHHRQQHQQQLGNQPSSSSAPHASISISTTSGSGFYSTSKSRTVDYAGNVIEEIATVDSNGNRTVVRKVNGVEQPVAQAQAQGPYQVPVITSSSSRAGGQQQQQQVGQYQQQFTARR</sequence>
<dbReference type="SUPFAM" id="SSF46565">
    <property type="entry name" value="Chaperone J-domain"/>
    <property type="match status" value="1"/>
</dbReference>
<feature type="compositionally biased region" description="Low complexity" evidence="1">
    <location>
        <begin position="222"/>
        <end position="253"/>
    </location>
</feature>
<dbReference type="Pfam" id="PF00226">
    <property type="entry name" value="DnaJ"/>
    <property type="match status" value="1"/>
</dbReference>
<comment type="caution">
    <text evidence="3">The sequence shown here is derived from an EMBL/GenBank/DDBJ whole genome shotgun (WGS) entry which is preliminary data.</text>
</comment>
<dbReference type="PANTHER" id="PTHR43948:SF10">
    <property type="entry name" value="MRJ, ISOFORM E"/>
    <property type="match status" value="1"/>
</dbReference>
<dbReference type="SMART" id="SM00271">
    <property type="entry name" value="DnaJ"/>
    <property type="match status" value="1"/>
</dbReference>
<feature type="compositionally biased region" description="Basic residues" evidence="1">
    <location>
        <begin position="204"/>
        <end position="221"/>
    </location>
</feature>